<keyword evidence="2" id="KW-1185">Reference proteome</keyword>
<dbReference type="Proteomes" id="UP001497535">
    <property type="component" value="Unassembled WGS sequence"/>
</dbReference>
<protein>
    <submittedName>
        <fullName evidence="1">Uncharacterized protein</fullName>
    </submittedName>
</protein>
<reference evidence="1" key="1">
    <citation type="submission" date="2023-11" db="EMBL/GenBank/DDBJ databases">
        <authorList>
            <person name="Poullet M."/>
        </authorList>
    </citation>
    <scope>NUCLEOTIDE SEQUENCE</scope>
    <source>
        <strain evidence="1">E1834</strain>
    </source>
</reference>
<sequence length="81" mass="9356">MTVRRLYHQLLAILQLPFFSILYSLIVLPISRFCLATFTSFDLLLFCSFGCSSTIYLCFTTFAFQLFNLLVFLISSNCSLF</sequence>
<gene>
    <name evidence="1" type="ORF">MENTE1834_LOCUS32731</name>
</gene>
<name>A0ACB1A1G9_MELEN</name>
<dbReference type="EMBL" id="CAVMJV010000057">
    <property type="protein sequence ID" value="CAK5085292.1"/>
    <property type="molecule type" value="Genomic_DNA"/>
</dbReference>
<evidence type="ECO:0000313" key="1">
    <source>
        <dbReference type="EMBL" id="CAK5085292.1"/>
    </source>
</evidence>
<accession>A0ACB1A1G9</accession>
<organism evidence="1 2">
    <name type="scientific">Meloidogyne enterolobii</name>
    <name type="common">Root-knot nematode worm</name>
    <name type="synonym">Meloidogyne mayaguensis</name>
    <dbReference type="NCBI Taxonomy" id="390850"/>
    <lineage>
        <taxon>Eukaryota</taxon>
        <taxon>Metazoa</taxon>
        <taxon>Ecdysozoa</taxon>
        <taxon>Nematoda</taxon>
        <taxon>Chromadorea</taxon>
        <taxon>Rhabditida</taxon>
        <taxon>Tylenchina</taxon>
        <taxon>Tylenchomorpha</taxon>
        <taxon>Tylenchoidea</taxon>
        <taxon>Meloidogynidae</taxon>
        <taxon>Meloidogyninae</taxon>
        <taxon>Meloidogyne</taxon>
    </lineage>
</organism>
<comment type="caution">
    <text evidence="1">The sequence shown here is derived from an EMBL/GenBank/DDBJ whole genome shotgun (WGS) entry which is preliminary data.</text>
</comment>
<evidence type="ECO:0000313" key="2">
    <source>
        <dbReference type="Proteomes" id="UP001497535"/>
    </source>
</evidence>
<proteinExistence type="predicted"/>